<organism evidence="1 2">
    <name type="scientific">Candidatus Phytoplasma meliae</name>
    <dbReference type="NCBI Taxonomy" id="1848402"/>
    <lineage>
        <taxon>Bacteria</taxon>
        <taxon>Bacillati</taxon>
        <taxon>Mycoplasmatota</taxon>
        <taxon>Mollicutes</taxon>
        <taxon>Acholeplasmatales</taxon>
        <taxon>Acholeplasmataceae</taxon>
        <taxon>Candidatus Phytoplasma</taxon>
        <taxon>16SrXIII (Mexican periwinkle virescence group)</taxon>
    </lineage>
</organism>
<sequence length="121" mass="14012">MNSLNNQNICFHINEKLLTLLKITYQIKDLEDVIKRNLPLKEKLKKCKNIKAVREVLTNANIINHLSESDLIITYKNKTLQETSNKITKFILGIKTPKTITIEAKKESLYFKGTVKLNINK</sequence>
<proteinExistence type="predicted"/>
<reference evidence="1" key="1">
    <citation type="submission" date="2021-04" db="EMBL/GenBank/DDBJ databases">
        <title>Genomic features of Candidatus Phytoplasma meliae isolate ChTYXIII (1SrXIII-G).</title>
        <authorList>
            <person name="Fernandez F.D."/>
            <person name="Conci L.R."/>
        </authorList>
    </citation>
    <scope>NUCLEOTIDE SEQUENCE [LARGE SCALE GENOMIC DNA]</scope>
    <source>
        <strain evidence="1">ChTYXIII-Mo</strain>
    </source>
</reference>
<dbReference type="Proteomes" id="UP001195571">
    <property type="component" value="Unassembled WGS sequence"/>
</dbReference>
<name>A0ABS5CXE4_9MOLU</name>
<accession>A0ABS5CXE4</accession>
<evidence type="ECO:0000313" key="1">
    <source>
        <dbReference type="EMBL" id="MBP5835643.1"/>
    </source>
</evidence>
<protein>
    <submittedName>
        <fullName evidence="1">Uncharacterized protein</fullName>
    </submittedName>
</protein>
<comment type="caution">
    <text evidence="1">The sequence shown here is derived from an EMBL/GenBank/DDBJ whole genome shotgun (WGS) entry which is preliminary data.</text>
</comment>
<keyword evidence="2" id="KW-1185">Reference proteome</keyword>
<dbReference type="EMBL" id="JACAOD020000001">
    <property type="protein sequence ID" value="MBP5835643.1"/>
    <property type="molecule type" value="Genomic_DNA"/>
</dbReference>
<evidence type="ECO:0000313" key="2">
    <source>
        <dbReference type="Proteomes" id="UP001195571"/>
    </source>
</evidence>
<gene>
    <name evidence="1" type="ORF">CHTY_000060</name>
</gene>
<dbReference type="RefSeq" id="WP_203551909.1">
    <property type="nucleotide sequence ID" value="NZ_JACAOD020000001.1"/>
</dbReference>